<name>A0A6G7YHS7_9ACTN</name>
<keyword evidence="1" id="KW-0560">Oxidoreductase</keyword>
<gene>
    <name evidence="3" type="ORF">G7071_13785</name>
</gene>
<protein>
    <submittedName>
        <fullName evidence="3">FAD-binding protein</fullName>
    </submittedName>
</protein>
<dbReference type="KEGG" id="npi:G7071_13785"/>
<dbReference type="Proteomes" id="UP000502035">
    <property type="component" value="Chromosome"/>
</dbReference>
<dbReference type="InterPro" id="IPR016169">
    <property type="entry name" value="FAD-bd_PCMH_sub2"/>
</dbReference>
<dbReference type="InterPro" id="IPR016171">
    <property type="entry name" value="Vanillyl_alc_oxidase_C-sub2"/>
</dbReference>
<accession>A0A6G7YHS7</accession>
<proteinExistence type="predicted"/>
<dbReference type="GO" id="GO:0080049">
    <property type="term" value="F:L-gulono-1,4-lactone dehydrogenase activity"/>
    <property type="evidence" value="ECO:0007669"/>
    <property type="project" value="TreeGrafter"/>
</dbReference>
<dbReference type="PROSITE" id="PS51387">
    <property type="entry name" value="FAD_PCMH"/>
    <property type="match status" value="1"/>
</dbReference>
<dbReference type="Gene3D" id="3.30.465.10">
    <property type="match status" value="1"/>
</dbReference>
<dbReference type="InterPro" id="IPR006094">
    <property type="entry name" value="Oxid_FAD_bind_N"/>
</dbReference>
<dbReference type="GO" id="GO:0003885">
    <property type="term" value="F:D-arabinono-1,4-lactone oxidase activity"/>
    <property type="evidence" value="ECO:0007669"/>
    <property type="project" value="InterPro"/>
</dbReference>
<dbReference type="InterPro" id="IPR007173">
    <property type="entry name" value="ALO_C"/>
</dbReference>
<dbReference type="Gene3D" id="1.10.45.10">
    <property type="entry name" value="Vanillyl-alcohol Oxidase, Chain A, domain 4"/>
    <property type="match status" value="1"/>
</dbReference>
<dbReference type="RefSeq" id="WP_166319669.1">
    <property type="nucleotide sequence ID" value="NZ_CP049866.1"/>
</dbReference>
<dbReference type="Gene3D" id="3.30.70.2520">
    <property type="match status" value="1"/>
</dbReference>
<dbReference type="Gene3D" id="3.30.43.10">
    <property type="entry name" value="Uridine Diphospho-n-acetylenolpyruvylglucosamine Reductase, domain 2"/>
    <property type="match status" value="1"/>
</dbReference>
<dbReference type="PANTHER" id="PTHR43762:SF1">
    <property type="entry name" value="D-ARABINONO-1,4-LACTONE OXIDASE"/>
    <property type="match status" value="1"/>
</dbReference>
<dbReference type="GO" id="GO:0016020">
    <property type="term" value="C:membrane"/>
    <property type="evidence" value="ECO:0007669"/>
    <property type="project" value="InterPro"/>
</dbReference>
<dbReference type="InterPro" id="IPR010031">
    <property type="entry name" value="FAD_lactone_oxidase-like"/>
</dbReference>
<sequence>MAGWTNWASTETAHPQEIVTPRATQQIVDQVEHARAHGRKVKMVGSGHSFTGISAPVDVMVMPHAHTGILSVDRDAMTVTALAGTQLHVLNSELERMGLSLYNMGDIAEQTIAGAVSTGTHGTGGTASSISAQVAGFTIVTGHGEVVSASPTASPEIFELGRVGLGALGILTEITFRVVPLFGLAAHERSATWGTLLATYDELTSTHDHVDVYWFPHTDQVMVKTNDRLPGIDGLRPLGRWKHWVQDELFANTVFGVLTDVGVRAPAAVPRINRLATSSLSERRYSDVAHKVFTSPRRVRFKEMEYAVPREGGLEVLEAVRRRIDRSSWQIGFPIEIRATPADDVTLSTSVGRESMYLAFHVPARADHAPYFAGVEEILRAAGGRPHWGKMHTMVADDLASVYPGFEDFLRLRDRLDPERLFTNPYLDRVLGI</sequence>
<dbReference type="AlphaFoldDB" id="A0A6G7YHS7"/>
<evidence type="ECO:0000259" key="2">
    <source>
        <dbReference type="PROSITE" id="PS51387"/>
    </source>
</evidence>
<dbReference type="InterPro" id="IPR016167">
    <property type="entry name" value="FAD-bd_PCMH_sub1"/>
</dbReference>
<dbReference type="EMBL" id="CP049866">
    <property type="protein sequence ID" value="QIK76330.1"/>
    <property type="molecule type" value="Genomic_DNA"/>
</dbReference>
<keyword evidence="4" id="KW-1185">Reference proteome</keyword>
<dbReference type="Pfam" id="PF04030">
    <property type="entry name" value="ALO"/>
    <property type="match status" value="1"/>
</dbReference>
<reference evidence="3 4" key="1">
    <citation type="submission" date="2020-03" db="EMBL/GenBank/DDBJ databases">
        <title>Nocardioides sp. nov., isolated from fish.</title>
        <authorList>
            <person name="Hyun D.-W."/>
            <person name="Bae J.-W."/>
        </authorList>
    </citation>
    <scope>NUCLEOTIDE SEQUENCE [LARGE SCALE GENOMIC DNA]</scope>
    <source>
        <strain evidence="3 4">HDW12A</strain>
    </source>
</reference>
<evidence type="ECO:0000313" key="3">
    <source>
        <dbReference type="EMBL" id="QIK76330.1"/>
    </source>
</evidence>
<dbReference type="NCBIfam" id="TIGR01679">
    <property type="entry name" value="bact_FAD_ox"/>
    <property type="match status" value="1"/>
</dbReference>
<feature type="domain" description="FAD-binding PCMH-type" evidence="2">
    <location>
        <begin position="11"/>
        <end position="181"/>
    </location>
</feature>
<dbReference type="SUPFAM" id="SSF56176">
    <property type="entry name" value="FAD-binding/transporter-associated domain-like"/>
    <property type="match status" value="1"/>
</dbReference>
<dbReference type="PIRSF" id="PIRSF000136">
    <property type="entry name" value="LGO_GLO"/>
    <property type="match status" value="1"/>
</dbReference>
<evidence type="ECO:0000313" key="4">
    <source>
        <dbReference type="Proteomes" id="UP000502035"/>
    </source>
</evidence>
<evidence type="ECO:0000256" key="1">
    <source>
        <dbReference type="ARBA" id="ARBA00023002"/>
    </source>
</evidence>
<dbReference type="Pfam" id="PF01565">
    <property type="entry name" value="FAD_binding_4"/>
    <property type="match status" value="1"/>
</dbReference>
<dbReference type="PANTHER" id="PTHR43762">
    <property type="entry name" value="L-GULONOLACTONE OXIDASE"/>
    <property type="match status" value="1"/>
</dbReference>
<dbReference type="InterPro" id="IPR016166">
    <property type="entry name" value="FAD-bd_PCMH"/>
</dbReference>
<organism evidence="3 4">
    <name type="scientific">Nocardioides piscis</name>
    <dbReference type="NCBI Taxonomy" id="2714938"/>
    <lineage>
        <taxon>Bacteria</taxon>
        <taxon>Bacillati</taxon>
        <taxon>Actinomycetota</taxon>
        <taxon>Actinomycetes</taxon>
        <taxon>Propionibacteriales</taxon>
        <taxon>Nocardioidaceae</taxon>
        <taxon>Nocardioides</taxon>
    </lineage>
</organism>
<dbReference type="GO" id="GO:0071949">
    <property type="term" value="F:FAD binding"/>
    <property type="evidence" value="ECO:0007669"/>
    <property type="project" value="InterPro"/>
</dbReference>
<dbReference type="InterPro" id="IPR036318">
    <property type="entry name" value="FAD-bd_PCMH-like_sf"/>
</dbReference>